<proteinExistence type="predicted"/>
<dbReference type="AlphaFoldDB" id="A0A0F9ADE2"/>
<sequence length="262" mass="30237">MKVSSPFSYFVPTEITANLQYRAKLHRRVLEDSSFKEVLWDACAADPIFYINAFGYTYDTRREPFTKLPFILYPYQKEGLLEILKAIQSPSYDLLIEKSRDTGASWLCCLAFEWMWHFSPRLGAPSFLMGSRDATYVDNAENPKSLFWKIDYFHAHLPSWLMPVGFNRDEHRRKMHLTNPANGAVIDGETTTKNFARGDRRKAIFLDEHAVNDDGYLIDPATLDATDCRLYNSTAAGSGNSFYDKRHNSGIKVLRFHWSDHP</sequence>
<organism evidence="1">
    <name type="scientific">marine sediment metagenome</name>
    <dbReference type="NCBI Taxonomy" id="412755"/>
    <lineage>
        <taxon>unclassified sequences</taxon>
        <taxon>metagenomes</taxon>
        <taxon>ecological metagenomes</taxon>
    </lineage>
</organism>
<evidence type="ECO:0000313" key="1">
    <source>
        <dbReference type="EMBL" id="KKK96290.1"/>
    </source>
</evidence>
<dbReference type="EMBL" id="LAZR01046547">
    <property type="protein sequence ID" value="KKK96290.1"/>
    <property type="molecule type" value="Genomic_DNA"/>
</dbReference>
<reference evidence="1" key="1">
    <citation type="journal article" date="2015" name="Nature">
        <title>Complex archaea that bridge the gap between prokaryotes and eukaryotes.</title>
        <authorList>
            <person name="Spang A."/>
            <person name="Saw J.H."/>
            <person name="Jorgensen S.L."/>
            <person name="Zaremba-Niedzwiedzka K."/>
            <person name="Martijn J."/>
            <person name="Lind A.E."/>
            <person name="van Eijk R."/>
            <person name="Schleper C."/>
            <person name="Guy L."/>
            <person name="Ettema T.J."/>
        </authorList>
    </citation>
    <scope>NUCLEOTIDE SEQUENCE</scope>
</reference>
<gene>
    <name evidence="1" type="ORF">LCGC14_2664270</name>
</gene>
<accession>A0A0F9ADE2</accession>
<dbReference type="Gene3D" id="3.40.50.300">
    <property type="entry name" value="P-loop containing nucleotide triphosphate hydrolases"/>
    <property type="match status" value="1"/>
</dbReference>
<feature type="non-terminal residue" evidence="1">
    <location>
        <position position="262"/>
    </location>
</feature>
<protein>
    <submittedName>
        <fullName evidence="1">Uncharacterized protein</fullName>
    </submittedName>
</protein>
<comment type="caution">
    <text evidence="1">The sequence shown here is derived from an EMBL/GenBank/DDBJ whole genome shotgun (WGS) entry which is preliminary data.</text>
</comment>
<name>A0A0F9ADE2_9ZZZZ</name>
<dbReference type="InterPro" id="IPR027417">
    <property type="entry name" value="P-loop_NTPase"/>
</dbReference>